<keyword evidence="4" id="KW-1185">Reference proteome</keyword>
<accession>A0A1B4V8I0</accession>
<feature type="domain" description="Actin homologue MreB-like C-terminal" evidence="2">
    <location>
        <begin position="178"/>
        <end position="298"/>
    </location>
</feature>
<dbReference type="OrthoDB" id="6536821at2"/>
<organism evidence="3 4">
    <name type="scientific">Sulfurifustis variabilis</name>
    <dbReference type="NCBI Taxonomy" id="1675686"/>
    <lineage>
        <taxon>Bacteria</taxon>
        <taxon>Pseudomonadati</taxon>
        <taxon>Pseudomonadota</taxon>
        <taxon>Gammaproteobacteria</taxon>
        <taxon>Acidiferrobacterales</taxon>
        <taxon>Acidiferrobacteraceae</taxon>
        <taxon>Sulfurifustis</taxon>
    </lineage>
</organism>
<dbReference type="InterPro" id="IPR040607">
    <property type="entry name" value="ALP_N"/>
</dbReference>
<dbReference type="AlphaFoldDB" id="A0A1B4V8I0"/>
<feature type="domain" description="Actin-like protein N-terminal" evidence="1">
    <location>
        <begin position="7"/>
        <end position="156"/>
    </location>
</feature>
<evidence type="ECO:0000259" key="1">
    <source>
        <dbReference type="Pfam" id="PF17989"/>
    </source>
</evidence>
<dbReference type="NCBIfam" id="TIGR03739">
    <property type="entry name" value="PRTRC_D"/>
    <property type="match status" value="1"/>
</dbReference>
<evidence type="ECO:0000259" key="2">
    <source>
        <dbReference type="Pfam" id="PF21522"/>
    </source>
</evidence>
<dbReference type="EMBL" id="AP014936">
    <property type="protein sequence ID" value="BAU49839.1"/>
    <property type="molecule type" value="Genomic_DNA"/>
</dbReference>
<protein>
    <submittedName>
        <fullName evidence="3">PRTRC system protein D</fullName>
    </submittedName>
</protein>
<dbReference type="InterPro" id="IPR043129">
    <property type="entry name" value="ATPase_NBD"/>
</dbReference>
<dbReference type="InterPro" id="IPR022389">
    <property type="entry name" value="PRTRC_protein-D"/>
</dbReference>
<dbReference type="Pfam" id="PF17989">
    <property type="entry name" value="ALP_N"/>
    <property type="match status" value="1"/>
</dbReference>
<evidence type="ECO:0000313" key="4">
    <source>
        <dbReference type="Proteomes" id="UP000218899"/>
    </source>
</evidence>
<dbReference type="Proteomes" id="UP000218899">
    <property type="component" value="Chromosome"/>
</dbReference>
<sequence>MHTTIRAIDVGYGNTKYTLSHSRQGEIPCGVFASIVAPAVAGDLSDGALARRNTAVVHVNGCDYEVGPDAELVTGAHAARVLHGEFLGTREYLALLRGALCYMEVASIDLLVVGLPVSYLADKAAALRALAEGTHVLSVKHSVHVAKALVLAQPLGGLAYHAMTRGLYGRFLQTRNLIVDPGYYTVDWLTTKGLQPLPKRCGSFAGGVHAVARAVARAVASEERISPDELPALDAAVRDGYLTLFGRRTPLQPRHLEAARGVTEEAAHAIANSVGAGRDIEAILLVGGGADLYREALARRYPKHAVQIVPEPVLANVRGFQLIGEEVARRRQAATA</sequence>
<dbReference type="Gene3D" id="3.30.420.40">
    <property type="match status" value="2"/>
</dbReference>
<dbReference type="RefSeq" id="WP_096462197.1">
    <property type="nucleotide sequence ID" value="NZ_AP014936.1"/>
</dbReference>
<dbReference type="InterPro" id="IPR049067">
    <property type="entry name" value="MreB-like_C"/>
</dbReference>
<evidence type="ECO:0000313" key="3">
    <source>
        <dbReference type="EMBL" id="BAU49839.1"/>
    </source>
</evidence>
<dbReference type="KEGG" id="sva:SVA_3291"/>
<reference evidence="3 4" key="1">
    <citation type="submission" date="2015-08" db="EMBL/GenBank/DDBJ databases">
        <title>Complete genome sequence of Sulfurifustis variabilis.</title>
        <authorList>
            <person name="Miura A."/>
            <person name="Kojima H."/>
            <person name="Fukui M."/>
        </authorList>
    </citation>
    <scope>NUCLEOTIDE SEQUENCE [LARGE SCALE GENOMIC DNA]</scope>
    <source>
        <strain evidence="4">skN76</strain>
    </source>
</reference>
<name>A0A1B4V8I0_9GAMM</name>
<dbReference type="SUPFAM" id="SSF53067">
    <property type="entry name" value="Actin-like ATPase domain"/>
    <property type="match status" value="2"/>
</dbReference>
<proteinExistence type="predicted"/>
<gene>
    <name evidence="3" type="ORF">SVA_3291</name>
</gene>
<dbReference type="Pfam" id="PF21522">
    <property type="entry name" value="MreB-like_C"/>
    <property type="match status" value="1"/>
</dbReference>